<evidence type="ECO:0000256" key="1">
    <source>
        <dbReference type="SAM" id="MobiDB-lite"/>
    </source>
</evidence>
<feature type="compositionally biased region" description="Polar residues" evidence="1">
    <location>
        <begin position="162"/>
        <end position="180"/>
    </location>
</feature>
<accession>A0A5M9ISN8</accession>
<organism evidence="2 3">
    <name type="scientific">Pseudomonas extremaustralis</name>
    <dbReference type="NCBI Taxonomy" id="359110"/>
    <lineage>
        <taxon>Bacteria</taxon>
        <taxon>Pseudomonadati</taxon>
        <taxon>Pseudomonadota</taxon>
        <taxon>Gammaproteobacteria</taxon>
        <taxon>Pseudomonadales</taxon>
        <taxon>Pseudomonadaceae</taxon>
        <taxon>Pseudomonas</taxon>
    </lineage>
</organism>
<dbReference type="EMBL" id="VTFH01000002">
    <property type="protein sequence ID" value="KAA8558455.1"/>
    <property type="molecule type" value="Genomic_DNA"/>
</dbReference>
<gene>
    <name evidence="2" type="ORF">FX985_04813</name>
</gene>
<comment type="caution">
    <text evidence="2">The sequence shown here is derived from an EMBL/GenBank/DDBJ whole genome shotgun (WGS) entry which is preliminary data.</text>
</comment>
<feature type="region of interest" description="Disordered" evidence="1">
    <location>
        <begin position="1"/>
        <end position="188"/>
    </location>
</feature>
<dbReference type="AlphaFoldDB" id="A0A5M9ISN8"/>
<name>A0A5M9ISN8_9PSED</name>
<sequence length="188" mass="21017">MSTQINGSMALRFLSFNTPSPETADTRPSARGQNGYRPPSSQQPHNANYAWNRPQPARPGNNPNRPQPALPENAGHRPLPARPGNHWQPAQDDWQRPPHNSSNRPQPAHPGNNPHRPQPALPENAGHRPLPARPGNHWQPAQDDWQRPPHNSSNRPPLHGDTAQNQQPHAATQYQSTYSEPTHDGYYV</sequence>
<evidence type="ECO:0000313" key="2">
    <source>
        <dbReference type="EMBL" id="KAA8558455.1"/>
    </source>
</evidence>
<reference evidence="2 3" key="1">
    <citation type="journal article" date="2018" name="Plant Biotechnol. Rep.">
        <title>Diversity and antifungal activity of endophytic bacteria associated with Panax ginseng seedlings.</title>
        <authorList>
            <person name="Park J.M."/>
            <person name="Hong C.E."/>
            <person name="Jo S.H."/>
        </authorList>
    </citation>
    <scope>NUCLEOTIDE SEQUENCE [LARGE SCALE GENOMIC DNA]</scope>
    <source>
        <strain evidence="2 3">PgKB38</strain>
    </source>
</reference>
<protein>
    <submittedName>
        <fullName evidence="2">Uncharacterized protein</fullName>
    </submittedName>
</protein>
<dbReference type="Proteomes" id="UP000323425">
    <property type="component" value="Unassembled WGS sequence"/>
</dbReference>
<proteinExistence type="predicted"/>
<evidence type="ECO:0000313" key="3">
    <source>
        <dbReference type="Proteomes" id="UP000323425"/>
    </source>
</evidence>